<accession>A0A940DGQ8</accession>
<dbReference type="Proteomes" id="UP000727857">
    <property type="component" value="Unassembled WGS sequence"/>
</dbReference>
<evidence type="ECO:0000313" key="3">
    <source>
        <dbReference type="Proteomes" id="UP000727857"/>
    </source>
</evidence>
<keyword evidence="1" id="KW-0732">Signal</keyword>
<proteinExistence type="predicted"/>
<sequence length="283" mass="30618">MRKVLVVLVVAVLVVSAALFAASCGGNVDVPGTVWANKEVCEYGIYNSDNLPVGALIIVTERLSAGEQTLNATGAKVNITSSSARGTRVTMKASDLDGNVWLESESILNGFTPAASYRKVSKDGENYTVTATYDGKNYRYRLNDGEEKKIRVKSGFIDNELLYTVVRCYTIESAYSSEFTVVDPVAGTKEKITAATFGEGDYQDPVEVISSGEEAETKHSLSFTRLSFTRSDSPVGASMYADYTKIDGLKVLGEGSTGLYSVRIPVQIVENDLVYKLVSVQCE</sequence>
<protein>
    <submittedName>
        <fullName evidence="2">Uncharacterized protein</fullName>
    </submittedName>
</protein>
<dbReference type="PROSITE" id="PS51257">
    <property type="entry name" value="PROKAR_LIPOPROTEIN"/>
    <property type="match status" value="1"/>
</dbReference>
<evidence type="ECO:0000256" key="1">
    <source>
        <dbReference type="SAM" id="SignalP"/>
    </source>
</evidence>
<name>A0A940DGQ8_9FIRM</name>
<organism evidence="2 3">
    <name type="scientific">Candidatus Stercoripulliclostridium pullicola</name>
    <dbReference type="NCBI Taxonomy" id="2840953"/>
    <lineage>
        <taxon>Bacteria</taxon>
        <taxon>Bacillati</taxon>
        <taxon>Bacillota</taxon>
        <taxon>Clostridia</taxon>
        <taxon>Eubacteriales</taxon>
        <taxon>Candidatus Stercoripulliclostridium</taxon>
    </lineage>
</organism>
<evidence type="ECO:0000313" key="2">
    <source>
        <dbReference type="EMBL" id="MBO8423812.1"/>
    </source>
</evidence>
<feature type="chain" id="PRO_5038962661" evidence="1">
    <location>
        <begin position="22"/>
        <end position="283"/>
    </location>
</feature>
<reference evidence="2" key="1">
    <citation type="submission" date="2020-10" db="EMBL/GenBank/DDBJ databases">
        <authorList>
            <person name="Gilroy R."/>
        </authorList>
    </citation>
    <scope>NUCLEOTIDE SEQUENCE</scope>
    <source>
        <strain evidence="2">517</strain>
    </source>
</reference>
<comment type="caution">
    <text evidence="2">The sequence shown here is derived from an EMBL/GenBank/DDBJ whole genome shotgun (WGS) entry which is preliminary data.</text>
</comment>
<gene>
    <name evidence="2" type="ORF">IAB16_02130</name>
</gene>
<dbReference type="EMBL" id="JADINF010000052">
    <property type="protein sequence ID" value="MBO8423812.1"/>
    <property type="molecule type" value="Genomic_DNA"/>
</dbReference>
<reference evidence="2" key="2">
    <citation type="journal article" date="2021" name="PeerJ">
        <title>Extensive microbial diversity within the chicken gut microbiome revealed by metagenomics and culture.</title>
        <authorList>
            <person name="Gilroy R."/>
            <person name="Ravi A."/>
            <person name="Getino M."/>
            <person name="Pursley I."/>
            <person name="Horton D.L."/>
            <person name="Alikhan N.F."/>
            <person name="Baker D."/>
            <person name="Gharbi K."/>
            <person name="Hall N."/>
            <person name="Watson M."/>
            <person name="Adriaenssens E.M."/>
            <person name="Foster-Nyarko E."/>
            <person name="Jarju S."/>
            <person name="Secka A."/>
            <person name="Antonio M."/>
            <person name="Oren A."/>
            <person name="Chaudhuri R.R."/>
            <person name="La Ragione R."/>
            <person name="Hildebrand F."/>
            <person name="Pallen M.J."/>
        </authorList>
    </citation>
    <scope>NUCLEOTIDE SEQUENCE</scope>
    <source>
        <strain evidence="2">517</strain>
    </source>
</reference>
<feature type="signal peptide" evidence="1">
    <location>
        <begin position="1"/>
        <end position="21"/>
    </location>
</feature>
<dbReference type="AlphaFoldDB" id="A0A940DGQ8"/>